<proteinExistence type="predicted"/>
<evidence type="ECO:0000313" key="2">
    <source>
        <dbReference type="EMBL" id="SKA03759.1"/>
    </source>
</evidence>
<dbReference type="EMBL" id="FUXI01000030">
    <property type="protein sequence ID" value="SKA03759.1"/>
    <property type="molecule type" value="Genomic_DNA"/>
</dbReference>
<evidence type="ECO:0000256" key="1">
    <source>
        <dbReference type="SAM" id="Phobius"/>
    </source>
</evidence>
<sequence length="141" mass="16032">MTIFQNNPRSKFFVLIVIALVASAVLGYGRFSKIEAKKQALNLDGLFVNIQGVDVKTVNSGFFSDKPYEKITIKIPSLASKGDDATKEGAEKVNQIIDREKLGEGFTKWLKTIFNSKTARQYTDDIEVWYRDDKIIDEKYK</sequence>
<evidence type="ECO:0000313" key="3">
    <source>
        <dbReference type="Proteomes" id="UP000190328"/>
    </source>
</evidence>
<reference evidence="2 3" key="1">
    <citation type="submission" date="2017-02" db="EMBL/GenBank/DDBJ databases">
        <authorList>
            <person name="Peterson S.W."/>
        </authorList>
    </citation>
    <scope>NUCLEOTIDE SEQUENCE [LARGE SCALE GENOMIC DNA]</scope>
    <source>
        <strain evidence="2 3">ATCC BAA-1030</strain>
    </source>
</reference>
<organism evidence="2 3">
    <name type="scientific">Pilibacter termitis</name>
    <dbReference type="NCBI Taxonomy" id="263852"/>
    <lineage>
        <taxon>Bacteria</taxon>
        <taxon>Bacillati</taxon>
        <taxon>Bacillota</taxon>
        <taxon>Bacilli</taxon>
        <taxon>Lactobacillales</taxon>
        <taxon>Enterococcaceae</taxon>
        <taxon>Pilibacter</taxon>
    </lineage>
</organism>
<dbReference type="RefSeq" id="WP_078808117.1">
    <property type="nucleotide sequence ID" value="NZ_FUXI01000030.1"/>
</dbReference>
<dbReference type="STRING" id="263852.SAMN02745116_02210"/>
<keyword evidence="1" id="KW-0812">Transmembrane</keyword>
<protein>
    <submittedName>
        <fullName evidence="2">Uncharacterized protein</fullName>
    </submittedName>
</protein>
<feature type="transmembrane region" description="Helical" evidence="1">
    <location>
        <begin position="12"/>
        <end position="31"/>
    </location>
</feature>
<dbReference type="Proteomes" id="UP000190328">
    <property type="component" value="Unassembled WGS sequence"/>
</dbReference>
<keyword evidence="1" id="KW-0472">Membrane</keyword>
<dbReference type="AlphaFoldDB" id="A0A1T4QJ57"/>
<keyword evidence="3" id="KW-1185">Reference proteome</keyword>
<name>A0A1T4QJ57_9ENTE</name>
<gene>
    <name evidence="2" type="ORF">SAMN02745116_02210</name>
</gene>
<accession>A0A1T4QJ57</accession>
<keyword evidence="1" id="KW-1133">Transmembrane helix</keyword>
<dbReference type="OrthoDB" id="2339733at2"/>